<dbReference type="GO" id="GO:0016226">
    <property type="term" value="P:iron-sulfur cluster assembly"/>
    <property type="evidence" value="ECO:0007669"/>
    <property type="project" value="InterPro"/>
</dbReference>
<dbReference type="GO" id="GO:0051536">
    <property type="term" value="F:iron-sulfur cluster binding"/>
    <property type="evidence" value="ECO:0007669"/>
    <property type="project" value="InterPro"/>
</dbReference>
<dbReference type="InterPro" id="IPR027417">
    <property type="entry name" value="P-loop_NTPase"/>
</dbReference>
<dbReference type="Proteomes" id="UP000244005">
    <property type="component" value="Unassembled WGS sequence"/>
</dbReference>
<keyword evidence="1" id="KW-0547">Nucleotide-binding</keyword>
<dbReference type="PANTHER" id="PTHR42961:SF2">
    <property type="entry name" value="IRON-SULFUR PROTEIN NUBPL"/>
    <property type="match status" value="1"/>
</dbReference>
<dbReference type="InterPro" id="IPR033756">
    <property type="entry name" value="YlxH/NBP35"/>
</dbReference>
<name>A0A2R6WA76_MARPO</name>
<dbReference type="AlphaFoldDB" id="A0A2R6WA76"/>
<organism evidence="3 4">
    <name type="scientific">Marchantia polymorpha</name>
    <name type="common">Common liverwort</name>
    <name type="synonym">Marchantia aquatica</name>
    <dbReference type="NCBI Taxonomy" id="3197"/>
    <lineage>
        <taxon>Eukaryota</taxon>
        <taxon>Viridiplantae</taxon>
        <taxon>Streptophyta</taxon>
        <taxon>Embryophyta</taxon>
        <taxon>Marchantiophyta</taxon>
        <taxon>Marchantiopsida</taxon>
        <taxon>Marchantiidae</taxon>
        <taxon>Marchantiales</taxon>
        <taxon>Marchantiaceae</taxon>
        <taxon>Marchantia</taxon>
    </lineage>
</organism>
<evidence type="ECO:0000256" key="1">
    <source>
        <dbReference type="ARBA" id="ARBA00022741"/>
    </source>
</evidence>
<evidence type="ECO:0000313" key="3">
    <source>
        <dbReference type="EMBL" id="PTQ30734.1"/>
    </source>
</evidence>
<dbReference type="OrthoDB" id="1741334at2759"/>
<keyword evidence="2" id="KW-0067">ATP-binding</keyword>
<dbReference type="Gramene" id="Mp4g08300.1">
    <property type="protein sequence ID" value="Mp4g08300.1.cds"/>
    <property type="gene ID" value="Mp4g08300"/>
</dbReference>
<dbReference type="EMBL" id="KZ772792">
    <property type="protein sequence ID" value="PTQ30734.1"/>
    <property type="molecule type" value="Genomic_DNA"/>
</dbReference>
<dbReference type="Gene3D" id="3.40.50.300">
    <property type="entry name" value="P-loop containing nucleotide triphosphate hydrolases"/>
    <property type="match status" value="1"/>
</dbReference>
<evidence type="ECO:0000313" key="4">
    <source>
        <dbReference type="Proteomes" id="UP000244005"/>
    </source>
</evidence>
<dbReference type="Pfam" id="PF10609">
    <property type="entry name" value="ParA"/>
    <property type="match status" value="1"/>
</dbReference>
<evidence type="ECO:0000256" key="2">
    <source>
        <dbReference type="ARBA" id="ARBA00022840"/>
    </source>
</evidence>
<gene>
    <name evidence="3" type="ORF">MARPO_0120s0016</name>
</gene>
<dbReference type="GO" id="GO:0005524">
    <property type="term" value="F:ATP binding"/>
    <property type="evidence" value="ECO:0007669"/>
    <property type="project" value="UniProtKB-KW"/>
</dbReference>
<dbReference type="InterPro" id="IPR044304">
    <property type="entry name" value="NUBPL-like"/>
</dbReference>
<proteinExistence type="predicted"/>
<sequence length="145" mass="16108">MHVVWCNLSSQFFCGFFLNCSQRQCVYRSRYRSTLQDLDLVDARRGVTMFENVENCLIDNMNFFKCSECGERSDDFGHGGAHVTSQEMGMSFLERETSDEGAPIVASSPNSEISGIYRPIALRIECKLGGWASSDGSGGPIVLIN</sequence>
<reference evidence="4" key="1">
    <citation type="journal article" date="2017" name="Cell">
        <title>Insights into land plant evolution garnered from the Marchantia polymorpha genome.</title>
        <authorList>
            <person name="Bowman J.L."/>
            <person name="Kohchi T."/>
            <person name="Yamato K.T."/>
            <person name="Jenkins J."/>
            <person name="Shu S."/>
            <person name="Ishizaki K."/>
            <person name="Yamaoka S."/>
            <person name="Nishihama R."/>
            <person name="Nakamura Y."/>
            <person name="Berger F."/>
            <person name="Adam C."/>
            <person name="Aki S.S."/>
            <person name="Althoff F."/>
            <person name="Araki T."/>
            <person name="Arteaga-Vazquez M.A."/>
            <person name="Balasubrmanian S."/>
            <person name="Barry K."/>
            <person name="Bauer D."/>
            <person name="Boehm C.R."/>
            <person name="Briginshaw L."/>
            <person name="Caballero-Perez J."/>
            <person name="Catarino B."/>
            <person name="Chen F."/>
            <person name="Chiyoda S."/>
            <person name="Chovatia M."/>
            <person name="Davies K.M."/>
            <person name="Delmans M."/>
            <person name="Demura T."/>
            <person name="Dierschke T."/>
            <person name="Dolan L."/>
            <person name="Dorantes-Acosta A.E."/>
            <person name="Eklund D.M."/>
            <person name="Florent S.N."/>
            <person name="Flores-Sandoval E."/>
            <person name="Fujiyama A."/>
            <person name="Fukuzawa H."/>
            <person name="Galik B."/>
            <person name="Grimanelli D."/>
            <person name="Grimwood J."/>
            <person name="Grossniklaus U."/>
            <person name="Hamada T."/>
            <person name="Haseloff J."/>
            <person name="Hetherington A.J."/>
            <person name="Higo A."/>
            <person name="Hirakawa Y."/>
            <person name="Hundley H.N."/>
            <person name="Ikeda Y."/>
            <person name="Inoue K."/>
            <person name="Inoue S.I."/>
            <person name="Ishida S."/>
            <person name="Jia Q."/>
            <person name="Kakita M."/>
            <person name="Kanazawa T."/>
            <person name="Kawai Y."/>
            <person name="Kawashima T."/>
            <person name="Kennedy M."/>
            <person name="Kinose K."/>
            <person name="Kinoshita T."/>
            <person name="Kohara Y."/>
            <person name="Koide E."/>
            <person name="Komatsu K."/>
            <person name="Kopischke S."/>
            <person name="Kubo M."/>
            <person name="Kyozuka J."/>
            <person name="Lagercrantz U."/>
            <person name="Lin S.S."/>
            <person name="Lindquist E."/>
            <person name="Lipzen A.M."/>
            <person name="Lu C.W."/>
            <person name="De Luna E."/>
            <person name="Martienssen R.A."/>
            <person name="Minamino N."/>
            <person name="Mizutani M."/>
            <person name="Mizutani M."/>
            <person name="Mochizuki N."/>
            <person name="Monte I."/>
            <person name="Mosher R."/>
            <person name="Nagasaki H."/>
            <person name="Nakagami H."/>
            <person name="Naramoto S."/>
            <person name="Nishitani K."/>
            <person name="Ohtani M."/>
            <person name="Okamoto T."/>
            <person name="Okumura M."/>
            <person name="Phillips J."/>
            <person name="Pollak B."/>
            <person name="Reinders A."/>
            <person name="Rovekamp M."/>
            <person name="Sano R."/>
            <person name="Sawa S."/>
            <person name="Schmid M.W."/>
            <person name="Shirakawa M."/>
            <person name="Solano R."/>
            <person name="Spunde A."/>
            <person name="Suetsugu N."/>
            <person name="Sugano S."/>
            <person name="Sugiyama A."/>
            <person name="Sun R."/>
            <person name="Suzuki Y."/>
            <person name="Takenaka M."/>
            <person name="Takezawa D."/>
            <person name="Tomogane H."/>
            <person name="Tsuzuki M."/>
            <person name="Ueda T."/>
            <person name="Umeda M."/>
            <person name="Ward J.M."/>
            <person name="Watanabe Y."/>
            <person name="Yazaki K."/>
            <person name="Yokoyama R."/>
            <person name="Yoshitake Y."/>
            <person name="Yotsui I."/>
            <person name="Zachgo S."/>
            <person name="Schmutz J."/>
        </authorList>
    </citation>
    <scope>NUCLEOTIDE SEQUENCE [LARGE SCALE GENOMIC DNA]</scope>
    <source>
        <strain evidence="4">Tak-1</strain>
    </source>
</reference>
<accession>A0A2R6WA76</accession>
<dbReference type="PANTHER" id="PTHR42961">
    <property type="entry name" value="IRON-SULFUR PROTEIN NUBPL"/>
    <property type="match status" value="1"/>
</dbReference>
<keyword evidence="4" id="KW-1185">Reference proteome</keyword>
<protein>
    <submittedName>
        <fullName evidence="3">Uncharacterized protein</fullName>
    </submittedName>
</protein>